<organism evidence="13 14">
    <name type="scientific">Geodia barretti</name>
    <name type="common">Barrett's horny sponge</name>
    <dbReference type="NCBI Taxonomy" id="519541"/>
    <lineage>
        <taxon>Eukaryota</taxon>
        <taxon>Metazoa</taxon>
        <taxon>Porifera</taxon>
        <taxon>Demospongiae</taxon>
        <taxon>Heteroscleromorpha</taxon>
        <taxon>Tetractinellida</taxon>
        <taxon>Astrophorina</taxon>
        <taxon>Geodiidae</taxon>
        <taxon>Geodia</taxon>
    </lineage>
</organism>
<dbReference type="Pfam" id="PF00003">
    <property type="entry name" value="7tm_3"/>
    <property type="match status" value="1"/>
</dbReference>
<dbReference type="InterPro" id="IPR028082">
    <property type="entry name" value="Peripla_BP_I"/>
</dbReference>
<feature type="domain" description="G-protein coupled receptors family 3 profile" evidence="11">
    <location>
        <begin position="773"/>
        <end position="1045"/>
    </location>
</feature>
<dbReference type="Gene3D" id="3.40.50.2300">
    <property type="match status" value="2"/>
</dbReference>
<feature type="transmembrane region" description="Helical" evidence="10">
    <location>
        <begin position="944"/>
        <end position="966"/>
    </location>
</feature>
<dbReference type="GO" id="GO:0004965">
    <property type="term" value="F:G protein-coupled GABA receptor activity"/>
    <property type="evidence" value="ECO:0007669"/>
    <property type="project" value="InterPro"/>
</dbReference>
<dbReference type="CDD" id="cd15047">
    <property type="entry name" value="7tmC_GABA-B-like"/>
    <property type="match status" value="1"/>
</dbReference>
<dbReference type="Pfam" id="PF01094">
    <property type="entry name" value="ANF_receptor"/>
    <property type="match status" value="1"/>
</dbReference>
<keyword evidence="14" id="KW-1185">Reference proteome</keyword>
<name>A0AA35TV45_GEOBA</name>
<accession>A0AA35TV45</accession>
<evidence type="ECO:0000256" key="5">
    <source>
        <dbReference type="ARBA" id="ARBA00023136"/>
    </source>
</evidence>
<proteinExistence type="predicted"/>
<keyword evidence="4" id="KW-0297">G-protein coupled receptor</keyword>
<dbReference type="GO" id="GO:0008757">
    <property type="term" value="F:S-adenosylmethionine-dependent methyltransferase activity"/>
    <property type="evidence" value="ECO:0007669"/>
    <property type="project" value="InterPro"/>
</dbReference>
<evidence type="ECO:0000313" key="13">
    <source>
        <dbReference type="EMBL" id="CAI8054990.1"/>
    </source>
</evidence>
<dbReference type="GO" id="GO:0007214">
    <property type="term" value="P:gamma-aminobutyric acid signaling pathway"/>
    <property type="evidence" value="ECO:0007669"/>
    <property type="project" value="TreeGrafter"/>
</dbReference>
<feature type="coiled-coil region" evidence="9">
    <location>
        <begin position="72"/>
        <end position="99"/>
    </location>
</feature>
<keyword evidence="3 10" id="KW-1133">Transmembrane helix</keyword>
<reference evidence="13" key="1">
    <citation type="submission" date="2023-03" db="EMBL/GenBank/DDBJ databases">
        <authorList>
            <person name="Steffen K."/>
            <person name="Cardenas P."/>
        </authorList>
    </citation>
    <scope>NUCLEOTIDE SEQUENCE</scope>
</reference>
<dbReference type="AlphaFoldDB" id="A0AA35TV45"/>
<evidence type="ECO:0000256" key="3">
    <source>
        <dbReference type="ARBA" id="ARBA00022989"/>
    </source>
</evidence>
<dbReference type="SUPFAM" id="SSF53822">
    <property type="entry name" value="Periplasmic binding protein-like I"/>
    <property type="match status" value="1"/>
</dbReference>
<dbReference type="PRINTS" id="PR01177">
    <property type="entry name" value="GABAB1RECPTR"/>
</dbReference>
<dbReference type="Pfam" id="PF08241">
    <property type="entry name" value="Methyltransf_11"/>
    <property type="match status" value="1"/>
</dbReference>
<dbReference type="PRINTS" id="PR01176">
    <property type="entry name" value="GABABRECEPTR"/>
</dbReference>
<feature type="transmembrane region" description="Helical" evidence="10">
    <location>
        <begin position="771"/>
        <end position="798"/>
    </location>
</feature>
<dbReference type="PROSITE" id="PS50262">
    <property type="entry name" value="G_PROTEIN_RECEP_F1_2"/>
    <property type="match status" value="1"/>
</dbReference>
<protein>
    <submittedName>
        <fullName evidence="13">Gamma-aminobutyric acid type B receptor subunit 2</fullName>
    </submittedName>
</protein>
<dbReference type="InterPro" id="IPR001828">
    <property type="entry name" value="ANF_lig-bd_rcpt"/>
</dbReference>
<dbReference type="PROSITE" id="PS50259">
    <property type="entry name" value="G_PROTEIN_RECEP_F3_4"/>
    <property type="match status" value="1"/>
</dbReference>
<dbReference type="CDD" id="cd02440">
    <property type="entry name" value="AdoMet_MTases"/>
    <property type="match status" value="1"/>
</dbReference>
<gene>
    <name evidence="13" type="ORF">GBAR_LOCUS30009</name>
</gene>
<feature type="transmembrane region" description="Helical" evidence="10">
    <location>
        <begin position="1016"/>
        <end position="1036"/>
    </location>
</feature>
<evidence type="ECO:0000256" key="8">
    <source>
        <dbReference type="ARBA" id="ARBA00023224"/>
    </source>
</evidence>
<dbReference type="PANTHER" id="PTHR10519">
    <property type="entry name" value="GABA-B RECEPTOR"/>
    <property type="match status" value="1"/>
</dbReference>
<evidence type="ECO:0000256" key="10">
    <source>
        <dbReference type="SAM" id="Phobius"/>
    </source>
</evidence>
<evidence type="ECO:0000256" key="7">
    <source>
        <dbReference type="ARBA" id="ARBA00023180"/>
    </source>
</evidence>
<keyword evidence="5 10" id="KW-0472">Membrane</keyword>
<sequence length="1070" mass="117783">MAGTTIRLFEDTAHAASYAAFRPSYPPAVLDTISSFIKTHSGSGFSSAVDVGCGSGQSTFFLASLFDGVLGVDVSEAQIQNAKAKRQKQRADVTTSKKEVEFRVASAASLPLESSSVDLVSCAQAWHWLEPASFYREAARVLRPKGTVAVYGYGNVELRCSSEARKLVSEFYSSLRRGGYWHENRRHIDDKYVEVQLDSPFAVSERKDLEMTCRMSLSHFAGYVSTWSGYCSFLEKHPHSTSLRDLQDGLKAALQAQGTEEDPLLDTTFPVFIVMAVTCCKGGVVLPQGTGPALLQVPGCAGELRVNGPRSIDSKPITITAFFPLPGEDDDPPAAAMHYLLPAAVIAMEEVNRAVETEGLYPYHLQLDLRNSSCDRFVAIHELMLSLEENLGSGNPHLAVLGPGCLDVTTSLSSLAHGLFLPQVTYANETSVPVVTPEEKREEFPDLFFVVRNVLHITKTGLRVMEHFQWTEQVALVYDDLPLYTRTVELIVRDSGGDFTLQVSSKTQITVPGDAFVAIPSDGRDNTVKEFMTGVRRLNIRVIVGLVGVESACAVVCEAKAGIVPGDGFSYLLVGAYQENWWETCSCGLEDADIESLISVSSQVKNTLSNDQFVLGSNLTQLKLDYTDRLNSWCPETIGRAPNTFFATTYDSLLALGLAIKNSLPLLNASAEDTSYSNTTIAPYNTSLFQAILNSLADSNFTGASGRVAFSSAGERMGVDVVQQIQSGKLVLVGTYHSETDRLEINSSLLRWPGGEVPGVFPSDDPKTATLSILIVVLIITITSNVGAVVLLGFVIRYRNHRIFLASGQRLNYIVFTGAFMAFTTIYILVLLESTLGPKLPTKLFTTFCIVRFYLLPLSFTCTFGTLFTRAWRVYRIFNNPFVTSRKYTDKHLIVIVAVLGVVDIFLVTVTAFPNNYGRFIARAEVDYNTYSACTYLGCFSENYAIVTGIVGVYKLLQMLLFTFVVSLVRRGVIERKIYDDSKFLAIALYVTAIVFMVGLPLQVLLSISFKIAEALAVNTVWVIVSSDVTLVAIYVPKLYQIIYKKVDVRKLMTQKSKFYLYSETRSTIL</sequence>
<dbReference type="Gene3D" id="3.40.50.150">
    <property type="entry name" value="Vaccinia Virus protein VP39"/>
    <property type="match status" value="1"/>
</dbReference>
<dbReference type="PANTHER" id="PTHR10519:SF20">
    <property type="entry name" value="G-PROTEIN COUPLED RECEPTOR 156-RELATED"/>
    <property type="match status" value="1"/>
</dbReference>
<dbReference type="InterPro" id="IPR029063">
    <property type="entry name" value="SAM-dependent_MTases_sf"/>
</dbReference>
<evidence type="ECO:0000259" key="11">
    <source>
        <dbReference type="PROSITE" id="PS50259"/>
    </source>
</evidence>
<dbReference type="InterPro" id="IPR017978">
    <property type="entry name" value="GPCR_3_C"/>
</dbReference>
<evidence type="ECO:0000313" key="14">
    <source>
        <dbReference type="Proteomes" id="UP001174909"/>
    </source>
</evidence>
<evidence type="ECO:0000256" key="2">
    <source>
        <dbReference type="ARBA" id="ARBA00022692"/>
    </source>
</evidence>
<dbReference type="InterPro" id="IPR013216">
    <property type="entry name" value="Methyltransf_11"/>
</dbReference>
<evidence type="ECO:0000259" key="12">
    <source>
        <dbReference type="PROSITE" id="PS50262"/>
    </source>
</evidence>
<feature type="domain" description="G-protein coupled receptors family 1 profile" evidence="12">
    <location>
        <begin position="787"/>
        <end position="1044"/>
    </location>
</feature>
<dbReference type="PRINTS" id="PR00248">
    <property type="entry name" value="GPCRMGR"/>
</dbReference>
<keyword evidence="2 10" id="KW-0812">Transmembrane</keyword>
<evidence type="ECO:0000256" key="6">
    <source>
        <dbReference type="ARBA" id="ARBA00023170"/>
    </source>
</evidence>
<comment type="caution">
    <text evidence="13">The sequence shown here is derived from an EMBL/GenBank/DDBJ whole genome shotgun (WGS) entry which is preliminary data.</text>
</comment>
<dbReference type="SUPFAM" id="SSF53335">
    <property type="entry name" value="S-adenosyl-L-methionine-dependent methyltransferases"/>
    <property type="match status" value="1"/>
</dbReference>
<dbReference type="EMBL" id="CASHTH010004234">
    <property type="protein sequence ID" value="CAI8054990.1"/>
    <property type="molecule type" value="Genomic_DNA"/>
</dbReference>
<feature type="transmembrane region" description="Helical" evidence="10">
    <location>
        <begin position="844"/>
        <end position="872"/>
    </location>
</feature>
<dbReference type="Proteomes" id="UP001174909">
    <property type="component" value="Unassembled WGS sequence"/>
</dbReference>
<keyword evidence="7" id="KW-0325">Glycoprotein</keyword>
<feature type="transmembrane region" description="Helical" evidence="10">
    <location>
        <begin position="893"/>
        <end position="913"/>
    </location>
</feature>
<feature type="transmembrane region" description="Helical" evidence="10">
    <location>
        <begin position="987"/>
        <end position="1010"/>
    </location>
</feature>
<evidence type="ECO:0000256" key="9">
    <source>
        <dbReference type="SAM" id="Coils"/>
    </source>
</evidence>
<dbReference type="InterPro" id="IPR017452">
    <property type="entry name" value="GPCR_Rhodpsn_7TM"/>
</dbReference>
<evidence type="ECO:0000256" key="1">
    <source>
        <dbReference type="ARBA" id="ARBA00004141"/>
    </source>
</evidence>
<dbReference type="InterPro" id="IPR000337">
    <property type="entry name" value="GPCR_3"/>
</dbReference>
<evidence type="ECO:0000256" key="4">
    <source>
        <dbReference type="ARBA" id="ARBA00023040"/>
    </source>
</evidence>
<keyword evidence="6 13" id="KW-0675">Receptor</keyword>
<dbReference type="InterPro" id="IPR002455">
    <property type="entry name" value="GPCR3_GABA-B"/>
</dbReference>
<keyword evidence="8" id="KW-0807">Transducer</keyword>
<comment type="subcellular location">
    <subcellularLocation>
        <location evidence="1">Membrane</location>
        <topology evidence="1">Multi-pass membrane protein</topology>
    </subcellularLocation>
</comment>
<feature type="transmembrane region" description="Helical" evidence="10">
    <location>
        <begin position="810"/>
        <end position="832"/>
    </location>
</feature>
<dbReference type="GO" id="GO:0038039">
    <property type="term" value="C:G protein-coupled receptor heterodimeric complex"/>
    <property type="evidence" value="ECO:0007669"/>
    <property type="project" value="TreeGrafter"/>
</dbReference>
<keyword evidence="9" id="KW-0175">Coiled coil</keyword>